<evidence type="ECO:0000256" key="1">
    <source>
        <dbReference type="ARBA" id="ARBA00001954"/>
    </source>
</evidence>
<dbReference type="SUPFAM" id="SSF51197">
    <property type="entry name" value="Clavaminate synthase-like"/>
    <property type="match status" value="1"/>
</dbReference>
<proteinExistence type="predicted"/>
<gene>
    <name evidence="2" type="ORF">B0F88_106210</name>
</gene>
<reference evidence="2 3" key="1">
    <citation type="submission" date="2018-02" db="EMBL/GenBank/DDBJ databases">
        <title>Subsurface microbial communities from deep shales in Ohio and West Virginia, USA.</title>
        <authorList>
            <person name="Wrighton K."/>
        </authorList>
    </citation>
    <scope>NUCLEOTIDE SEQUENCE [LARGE SCALE GENOMIC DNA]</scope>
    <source>
        <strain evidence="2 3">OWC-G53F</strain>
    </source>
</reference>
<evidence type="ECO:0000313" key="3">
    <source>
        <dbReference type="Proteomes" id="UP000238071"/>
    </source>
</evidence>
<protein>
    <submittedName>
        <fullName evidence="2">Phytanoyl-CoA dioxygenase PhyH</fullName>
    </submittedName>
</protein>
<dbReference type="Gene3D" id="2.60.120.620">
    <property type="entry name" value="q2cbj1_9rhob like domain"/>
    <property type="match status" value="1"/>
</dbReference>
<dbReference type="PANTHER" id="PTHR20883">
    <property type="entry name" value="PHYTANOYL-COA DIOXYGENASE DOMAIN CONTAINING 1"/>
    <property type="match status" value="1"/>
</dbReference>
<evidence type="ECO:0000313" key="2">
    <source>
        <dbReference type="EMBL" id="PPK71857.1"/>
    </source>
</evidence>
<comment type="caution">
    <text evidence="2">The sequence shown here is derived from an EMBL/GenBank/DDBJ whole genome shotgun (WGS) entry which is preliminary data.</text>
</comment>
<comment type="cofactor">
    <cofactor evidence="1">
        <name>Fe(2+)</name>
        <dbReference type="ChEBI" id="CHEBI:29033"/>
    </cofactor>
</comment>
<dbReference type="InterPro" id="IPR008775">
    <property type="entry name" value="Phytyl_CoA_dOase-like"/>
</dbReference>
<dbReference type="OrthoDB" id="9814777at2"/>
<accession>A0A2S6H348</accession>
<dbReference type="Pfam" id="PF05721">
    <property type="entry name" value="PhyH"/>
    <property type="match status" value="1"/>
</dbReference>
<keyword evidence="2" id="KW-0560">Oxidoreductase</keyword>
<dbReference type="PANTHER" id="PTHR20883:SF48">
    <property type="entry name" value="ECTOINE DIOXYGENASE"/>
    <property type="match status" value="1"/>
</dbReference>
<dbReference type="GO" id="GO:0005506">
    <property type="term" value="F:iron ion binding"/>
    <property type="evidence" value="ECO:0007669"/>
    <property type="project" value="UniProtKB-ARBA"/>
</dbReference>
<dbReference type="GO" id="GO:0016706">
    <property type="term" value="F:2-oxoglutarate-dependent dioxygenase activity"/>
    <property type="evidence" value="ECO:0007669"/>
    <property type="project" value="UniProtKB-ARBA"/>
</dbReference>
<keyword evidence="3" id="KW-1185">Reference proteome</keyword>
<dbReference type="Proteomes" id="UP000238071">
    <property type="component" value="Unassembled WGS sequence"/>
</dbReference>
<dbReference type="RefSeq" id="WP_104423728.1">
    <property type="nucleotide sequence ID" value="NZ_PTIY01000006.1"/>
</dbReference>
<sequence length="274" mass="31306">MTAELEQYKSNGFFVAKGLLDQQCVDKVRDSIAKTFLDQLRQIFVDVEGMALFDAMQALHQCDLERYKKTAGAVWRKLDIYQLLHDPRITGFLFDKFGWRDIFVPGGQVAHIMAHELKIPEGYFGLGVHQDFPSVQGSLDGVVVWLPLVRVDRDNFPLELIPGSHKRGLLATVDSGSALWELRPEQYREADFIPAEVDVGDVVFMSMFTVHRSSSNGTPGQYRFALSTRFDNADEITFIDRCYPSAYQRSVHRAQYFPDFPTIEQVEEVFLPDQ</sequence>
<keyword evidence="2" id="KW-0223">Dioxygenase</keyword>
<name>A0A2S6H348_9GAMM</name>
<dbReference type="EMBL" id="PTIY01000006">
    <property type="protein sequence ID" value="PPK71857.1"/>
    <property type="molecule type" value="Genomic_DNA"/>
</dbReference>
<organism evidence="2 3">
    <name type="scientific">Methylobacter tundripaludum</name>
    <dbReference type="NCBI Taxonomy" id="173365"/>
    <lineage>
        <taxon>Bacteria</taxon>
        <taxon>Pseudomonadati</taxon>
        <taxon>Pseudomonadota</taxon>
        <taxon>Gammaproteobacteria</taxon>
        <taxon>Methylococcales</taxon>
        <taxon>Methylococcaceae</taxon>
        <taxon>Methylobacter</taxon>
    </lineage>
</organism>
<dbReference type="AlphaFoldDB" id="A0A2S6H348"/>